<reference evidence="6" key="1">
    <citation type="submission" date="2020-07" db="EMBL/GenBank/DDBJ databases">
        <title>Complete genome sequencing of Coprobacter sp. strain 2CBH44.</title>
        <authorList>
            <person name="Sakamoto M."/>
            <person name="Murakami T."/>
            <person name="Mori H."/>
        </authorList>
    </citation>
    <scope>NUCLEOTIDE SEQUENCE [LARGE SCALE GENOMIC DNA]</scope>
    <source>
        <strain evidence="6">2CBH44</strain>
    </source>
</reference>
<keyword evidence="1 5" id="KW-0378">Hydrolase</keyword>
<evidence type="ECO:0000256" key="2">
    <source>
        <dbReference type="ARBA" id="ARBA00038358"/>
    </source>
</evidence>
<proteinExistence type="inferred from homology"/>
<dbReference type="SUPFAM" id="SSF48208">
    <property type="entry name" value="Six-hairpin glycosidases"/>
    <property type="match status" value="1"/>
</dbReference>
<dbReference type="Pfam" id="PF07470">
    <property type="entry name" value="Glyco_hydro_88"/>
    <property type="match status" value="1"/>
</dbReference>
<dbReference type="InterPro" id="IPR012341">
    <property type="entry name" value="6hp_glycosidase-like_sf"/>
</dbReference>
<feature type="binding site" evidence="4">
    <location>
        <position position="114"/>
    </location>
    <ligand>
        <name>substrate</name>
    </ligand>
</feature>
<dbReference type="PANTHER" id="PTHR36845">
    <property type="entry name" value="HYDROLASE, PUTATIVE (AFU_ORTHOLOGUE AFUA_7G05090)-RELATED"/>
    <property type="match status" value="1"/>
</dbReference>
<dbReference type="GO" id="GO:0052757">
    <property type="term" value="F:chondroitin hydrolase activity"/>
    <property type="evidence" value="ECO:0007669"/>
    <property type="project" value="TreeGrafter"/>
</dbReference>
<evidence type="ECO:0000256" key="3">
    <source>
        <dbReference type="PIRSR" id="PIRSR610905-1"/>
    </source>
</evidence>
<accession>A0A7G1I2P4</accession>
<dbReference type="KEGG" id="copr:Cop2CBH44_32140"/>
<feature type="binding site" evidence="4">
    <location>
        <position position="174"/>
    </location>
    <ligand>
        <name>substrate</name>
    </ligand>
</feature>
<evidence type="ECO:0000313" key="6">
    <source>
        <dbReference type="Proteomes" id="UP000594042"/>
    </source>
</evidence>
<gene>
    <name evidence="5" type="ORF">Cop2CBH44_32140</name>
</gene>
<dbReference type="Gene3D" id="1.50.10.10">
    <property type="match status" value="1"/>
</dbReference>
<feature type="active site" description="Proton donor" evidence="3">
    <location>
        <position position="174"/>
    </location>
</feature>
<dbReference type="InterPro" id="IPR010905">
    <property type="entry name" value="Glyco_hydro_88"/>
</dbReference>
<feature type="binding site" evidence="4">
    <location>
        <position position="250"/>
    </location>
    <ligand>
        <name>substrate</name>
    </ligand>
</feature>
<protein>
    <submittedName>
        <fullName evidence="5">Glucuronyl hydrolase</fullName>
    </submittedName>
</protein>
<dbReference type="InterPro" id="IPR008928">
    <property type="entry name" value="6-hairpin_glycosidase_sf"/>
</dbReference>
<organism evidence="5 6">
    <name type="scientific">Coprobacter secundus subsp. similis</name>
    <dbReference type="NCBI Taxonomy" id="2751153"/>
    <lineage>
        <taxon>Bacteria</taxon>
        <taxon>Pseudomonadati</taxon>
        <taxon>Bacteroidota</taxon>
        <taxon>Bacteroidia</taxon>
        <taxon>Bacteroidales</taxon>
        <taxon>Barnesiellaceae</taxon>
        <taxon>Coprobacter</taxon>
    </lineage>
</organism>
<evidence type="ECO:0000256" key="1">
    <source>
        <dbReference type="ARBA" id="ARBA00022801"/>
    </source>
</evidence>
<dbReference type="Proteomes" id="UP000594042">
    <property type="component" value="Chromosome"/>
</dbReference>
<comment type="similarity">
    <text evidence="2">Belongs to the glycosyl hydrolase 88 family.</text>
</comment>
<dbReference type="PROSITE" id="PS51257">
    <property type="entry name" value="PROKAR_LIPOPROTEIN"/>
    <property type="match status" value="1"/>
</dbReference>
<feature type="binding site" evidence="4">
    <location>
        <position position="234"/>
    </location>
    <ligand>
        <name>substrate</name>
    </ligand>
</feature>
<keyword evidence="6" id="KW-1185">Reference proteome</keyword>
<dbReference type="RefSeq" id="WP_246469141.1">
    <property type="nucleotide sequence ID" value="NZ_AP023322.1"/>
</dbReference>
<evidence type="ECO:0000313" key="5">
    <source>
        <dbReference type="EMBL" id="BCI64861.1"/>
    </source>
</evidence>
<name>A0A7G1I2P4_9BACT</name>
<sequence length="398" mass="45565">MRNLIFSMMCVVTVWSACTTQEPMENVIERGLERAVIQSKGMAEELLGKPDLLPRSMDKEGRLTTSDSRWWTSGFFPGTLWYLYEATGDSELKKYAEIYTQRVEREKNTTDNHDVGFMLYCSFGNGLRITGNQFYKSVLLQGAESLSTRYHAGAGLIRSWDSHEDKWQYPVIIDNMMNLELLLWASKNSDSTKYRDIALKHADKTIKNHYRPDYSSYHVVSYDTITGEVEKKNTNQGYADESSWARGQAWGLYGYTMMYRETGIGRYLTMAENIANYLLHHRNMPADGIPYWDFDAPEIPNAKRDASAAAIMASAFIELSTVTKDKKLSESCLKMAEKQLRTLSSDAYLAAPGTNAHFVLKHSVGNMPIDTEVDVPLSYADYYYVEALLRYKKWYDKV</sequence>
<evidence type="ECO:0000256" key="4">
    <source>
        <dbReference type="PIRSR" id="PIRSR610905-2"/>
    </source>
</evidence>
<feature type="active site" description="Nucleophile" evidence="3">
    <location>
        <position position="114"/>
    </location>
</feature>
<dbReference type="InterPro" id="IPR052369">
    <property type="entry name" value="UG_Glycosaminoglycan_Hydrolase"/>
</dbReference>
<dbReference type="AlphaFoldDB" id="A0A7G1I2P4"/>
<feature type="binding site" evidence="4">
    <location>
        <position position="246"/>
    </location>
    <ligand>
        <name>substrate</name>
    </ligand>
</feature>
<dbReference type="EMBL" id="AP023322">
    <property type="protein sequence ID" value="BCI64861.1"/>
    <property type="molecule type" value="Genomic_DNA"/>
</dbReference>
<dbReference type="GO" id="GO:0000272">
    <property type="term" value="P:polysaccharide catabolic process"/>
    <property type="evidence" value="ECO:0007669"/>
    <property type="project" value="TreeGrafter"/>
</dbReference>
<dbReference type="PANTHER" id="PTHR36845:SF1">
    <property type="entry name" value="HYDROLASE, PUTATIVE (AFU_ORTHOLOGUE AFUA_7G05090)-RELATED"/>
    <property type="match status" value="1"/>
</dbReference>